<accession>A0A7G2CH81</accession>
<gene>
    <name evidence="1" type="ORF">ADEAN_000588500</name>
</gene>
<dbReference type="EMBL" id="LR877155">
    <property type="protein sequence ID" value="CAD2218397.1"/>
    <property type="molecule type" value="Genomic_DNA"/>
</dbReference>
<sequence>MAAVEHEIISLEWRAYDESMKTATALQRLLTLEAAIPFLPSADQKEDHWRRVVHGLWLRWRCTPKMGSALSTGPTDINLRSEQAIHPWGPALLCGALLSSLQQEYFLPQLVAANTSAAAASAAVSGWQPPMPRRRGTYNFLQWRVDRCLSTLPRTTPARYQEGADAEWSASGGAVLSSQEVDHLVETAVLPTGLLEVELDEDRGTAEKLLPLTEWSDLRQDLVLWKKWLSVVDEENL</sequence>
<protein>
    <submittedName>
        <fullName evidence="1">Uncharacterized protein</fullName>
    </submittedName>
</protein>
<evidence type="ECO:0000313" key="1">
    <source>
        <dbReference type="EMBL" id="CAD2218397.1"/>
    </source>
</evidence>
<evidence type="ECO:0000313" key="2">
    <source>
        <dbReference type="Proteomes" id="UP000515908"/>
    </source>
</evidence>
<dbReference type="AlphaFoldDB" id="A0A7G2CH81"/>
<proteinExistence type="predicted"/>
<dbReference type="OrthoDB" id="273744at2759"/>
<name>A0A7G2CH81_9TRYP</name>
<reference evidence="1 2" key="1">
    <citation type="submission" date="2020-08" db="EMBL/GenBank/DDBJ databases">
        <authorList>
            <person name="Newling K."/>
            <person name="Davey J."/>
            <person name="Forrester S."/>
        </authorList>
    </citation>
    <scope>NUCLEOTIDE SEQUENCE [LARGE SCALE GENOMIC DNA]</scope>
    <source>
        <strain evidence="2">Crithidia deanei Carvalho (ATCC PRA-265)</strain>
    </source>
</reference>
<keyword evidence="2" id="KW-1185">Reference proteome</keyword>
<dbReference type="VEuPathDB" id="TriTrypDB:ADEAN_000588500"/>
<organism evidence="1 2">
    <name type="scientific">Angomonas deanei</name>
    <dbReference type="NCBI Taxonomy" id="59799"/>
    <lineage>
        <taxon>Eukaryota</taxon>
        <taxon>Discoba</taxon>
        <taxon>Euglenozoa</taxon>
        <taxon>Kinetoplastea</taxon>
        <taxon>Metakinetoplastina</taxon>
        <taxon>Trypanosomatida</taxon>
        <taxon>Trypanosomatidae</taxon>
        <taxon>Strigomonadinae</taxon>
        <taxon>Angomonas</taxon>
    </lineage>
</organism>
<dbReference type="Proteomes" id="UP000515908">
    <property type="component" value="Chromosome 11"/>
</dbReference>